<evidence type="ECO:0000256" key="1">
    <source>
        <dbReference type="SAM" id="MobiDB-lite"/>
    </source>
</evidence>
<evidence type="ECO:0000313" key="2">
    <source>
        <dbReference type="EMBL" id="OSC32837.1"/>
    </source>
</evidence>
<keyword evidence="3" id="KW-1185">Reference proteome</keyword>
<dbReference type="EMBL" id="NCXO01000032">
    <property type="protein sequence ID" value="OSC32837.1"/>
    <property type="molecule type" value="Genomic_DNA"/>
</dbReference>
<evidence type="ECO:0000313" key="3">
    <source>
        <dbReference type="Proteomes" id="UP000193577"/>
    </source>
</evidence>
<reference evidence="2 3" key="1">
    <citation type="submission" date="2017-04" db="EMBL/GenBank/DDBJ databases">
        <title>The new phylogeny of genus Mycobacterium.</title>
        <authorList>
            <person name="Tortoli E."/>
            <person name="Trovato A."/>
            <person name="Cirillo D.M."/>
        </authorList>
    </citation>
    <scope>NUCLEOTIDE SEQUENCE [LARGE SCALE GENOMIC DNA]</scope>
    <source>
        <strain evidence="2 3">KCTC 19819</strain>
    </source>
</reference>
<feature type="compositionally biased region" description="Basic and acidic residues" evidence="1">
    <location>
        <begin position="67"/>
        <end position="86"/>
    </location>
</feature>
<protein>
    <recommendedName>
        <fullName evidence="4">Flagellar assembly protein H</fullName>
    </recommendedName>
</protein>
<dbReference type="Proteomes" id="UP000193577">
    <property type="component" value="Unassembled WGS sequence"/>
</dbReference>
<evidence type="ECO:0008006" key="4">
    <source>
        <dbReference type="Google" id="ProtNLM"/>
    </source>
</evidence>
<comment type="caution">
    <text evidence="2">The sequence shown here is derived from an EMBL/GenBank/DDBJ whole genome shotgun (WGS) entry which is preliminary data.</text>
</comment>
<sequence>MACERPIHSHDGKRGWIHTSSGTYRCPTFPFGWADPGKPRDIEAVIEAAAAEAEAEGRQNGYDEGFADGKAEGRDDGHQEGVAEGRQQMHDELTRALTSFLAELGDRVAGDPAVVRRALVRAWNRVTP</sequence>
<name>A0AA91SQX7_9MYCO</name>
<feature type="region of interest" description="Disordered" evidence="1">
    <location>
        <begin position="52"/>
        <end position="86"/>
    </location>
</feature>
<proteinExistence type="predicted"/>
<dbReference type="AlphaFoldDB" id="A0AA91SQX7"/>
<gene>
    <name evidence="2" type="ORF">B8W67_14055</name>
</gene>
<accession>A0AA91SQX7</accession>
<organism evidence="2 3">
    <name type="scientific">Mycolicibacillus koreensis</name>
    <dbReference type="NCBI Taxonomy" id="1069220"/>
    <lineage>
        <taxon>Bacteria</taxon>
        <taxon>Bacillati</taxon>
        <taxon>Actinomycetota</taxon>
        <taxon>Actinomycetes</taxon>
        <taxon>Mycobacteriales</taxon>
        <taxon>Mycobacteriaceae</taxon>
        <taxon>Mycolicibacillus</taxon>
    </lineage>
</organism>